<dbReference type="GO" id="GO:0007021">
    <property type="term" value="P:tubulin complex assembly"/>
    <property type="evidence" value="ECO:0007669"/>
    <property type="project" value="TreeGrafter"/>
</dbReference>
<evidence type="ECO:0000256" key="2">
    <source>
        <dbReference type="ARBA" id="ARBA00008848"/>
    </source>
</evidence>
<comment type="similarity">
    <text evidence="2">Belongs to the TBCC family.</text>
</comment>
<dbReference type="InterPro" id="IPR016098">
    <property type="entry name" value="CAP/MinC_C"/>
</dbReference>
<feature type="region of interest" description="Disordered" evidence="5">
    <location>
        <begin position="27"/>
        <end position="53"/>
    </location>
</feature>
<dbReference type="GO" id="GO:0005737">
    <property type="term" value="C:cytoplasm"/>
    <property type="evidence" value="ECO:0007669"/>
    <property type="project" value="UniProtKB-SubCell"/>
</dbReference>
<proteinExistence type="inferred from homology"/>
<dbReference type="PANTHER" id="PTHR15139:SF0">
    <property type="entry name" value="TUBULIN-SPECIFIC CHAPERONE C"/>
    <property type="match status" value="1"/>
</dbReference>
<sequence length="334" mass="37335">MQEAEEETRVEFVARWFNELKKLRATLNATNSSPSPTQLDELSRSMQQLKQELSQNADRIPVFELGRCEREIKAVQEAVSRSKGGLSTTKSKFSFRKTEPKSAPPKLPQPISDQPPAAPPGDDSHRRKPHNIPSTSLTMSGKSECYLCSQDLPSTSASQALLLADLENSFVDLSNSQPTSFSALYLYGMRKSCIIVPPISGSIMVHDCHDCVIFLGSHQFRMHDSTNTRIMLHVTSKPVIERCKGLVFGPYPFAELNASLGPRRIPRSMQCDKSLYDQVQDFDSPFASAETPSENFSLIDAETGMNILHNDTRWSSVVSRKETWKLLLQSLVAR</sequence>
<dbReference type="STRING" id="796604.A0A2X0MW39"/>
<gene>
    <name evidence="7" type="primary">BQ5605_C004g02852</name>
    <name evidence="7" type="ORF">BQ5605_C004G02852</name>
</gene>
<dbReference type="InterPro" id="IPR027684">
    <property type="entry name" value="TBCC"/>
</dbReference>
<dbReference type="InterPro" id="IPR012945">
    <property type="entry name" value="Tubulin-bd_cofactor_C_dom"/>
</dbReference>
<dbReference type="AlphaFoldDB" id="A0A2X0MW39"/>
<feature type="domain" description="C-CAP/cofactor C-like" evidence="6">
    <location>
        <begin position="104"/>
        <end position="284"/>
    </location>
</feature>
<evidence type="ECO:0000256" key="3">
    <source>
        <dbReference type="ARBA" id="ARBA00022490"/>
    </source>
</evidence>
<dbReference type="InterPro" id="IPR006599">
    <property type="entry name" value="CARP_motif"/>
</dbReference>
<feature type="region of interest" description="Disordered" evidence="5">
    <location>
        <begin position="77"/>
        <end position="137"/>
    </location>
</feature>
<accession>A0A2X0MW39</accession>
<keyword evidence="8" id="KW-1185">Reference proteome</keyword>
<reference evidence="7 8" key="1">
    <citation type="submission" date="2016-11" db="EMBL/GenBank/DDBJ databases">
        <authorList>
            <person name="Jaros S."/>
            <person name="Januszkiewicz K."/>
            <person name="Wedrychowicz H."/>
        </authorList>
    </citation>
    <scope>NUCLEOTIDE SEQUENCE [LARGE SCALE GENOMIC DNA]</scope>
</reference>
<evidence type="ECO:0000313" key="7">
    <source>
        <dbReference type="EMBL" id="SGY68121.1"/>
    </source>
</evidence>
<dbReference type="InterPro" id="IPR017901">
    <property type="entry name" value="C-CAP_CF_C-like"/>
</dbReference>
<evidence type="ECO:0000256" key="5">
    <source>
        <dbReference type="SAM" id="MobiDB-lite"/>
    </source>
</evidence>
<dbReference type="InterPro" id="IPR038397">
    <property type="entry name" value="TBCC_N_sf"/>
</dbReference>
<dbReference type="PROSITE" id="PS51329">
    <property type="entry name" value="C_CAP_COFACTOR_C"/>
    <property type="match status" value="1"/>
</dbReference>
<evidence type="ECO:0000259" key="6">
    <source>
        <dbReference type="PROSITE" id="PS51329"/>
    </source>
</evidence>
<name>A0A2X0MW39_9BASI</name>
<dbReference type="Proteomes" id="UP000249464">
    <property type="component" value="Unassembled WGS sequence"/>
</dbReference>
<organism evidence="7 8">
    <name type="scientific">Microbotryum silenes-dioicae</name>
    <dbReference type="NCBI Taxonomy" id="796604"/>
    <lineage>
        <taxon>Eukaryota</taxon>
        <taxon>Fungi</taxon>
        <taxon>Dikarya</taxon>
        <taxon>Basidiomycota</taxon>
        <taxon>Pucciniomycotina</taxon>
        <taxon>Microbotryomycetes</taxon>
        <taxon>Microbotryales</taxon>
        <taxon>Microbotryaceae</taxon>
        <taxon>Microbotryum</taxon>
    </lineage>
</organism>
<dbReference type="Gene3D" id="1.20.58.1250">
    <property type="entry name" value="Tubulin Binding Cofactor C, N-terminal domain"/>
    <property type="match status" value="1"/>
</dbReference>
<evidence type="ECO:0000256" key="4">
    <source>
        <dbReference type="ARBA" id="ARBA00023186"/>
    </source>
</evidence>
<dbReference type="Pfam" id="PF07986">
    <property type="entry name" value="TBCC"/>
    <property type="match status" value="1"/>
</dbReference>
<evidence type="ECO:0000313" key="8">
    <source>
        <dbReference type="Proteomes" id="UP000249464"/>
    </source>
</evidence>
<dbReference type="GO" id="GO:0007023">
    <property type="term" value="P:post-chaperonin tubulin folding pathway"/>
    <property type="evidence" value="ECO:0007669"/>
    <property type="project" value="InterPro"/>
</dbReference>
<keyword evidence="4" id="KW-0143">Chaperone</keyword>
<comment type="subcellular location">
    <subcellularLocation>
        <location evidence="1">Cytoplasm</location>
    </subcellularLocation>
</comment>
<dbReference type="EMBL" id="FQNC01000046">
    <property type="protein sequence ID" value="SGY68121.1"/>
    <property type="molecule type" value="Genomic_DNA"/>
</dbReference>
<dbReference type="SMART" id="SM00673">
    <property type="entry name" value="CARP"/>
    <property type="match status" value="1"/>
</dbReference>
<protein>
    <submittedName>
        <fullName evidence="7">BQ5605_C004g02852 protein</fullName>
    </submittedName>
</protein>
<keyword evidence="3" id="KW-0963">Cytoplasm</keyword>
<evidence type="ECO:0000256" key="1">
    <source>
        <dbReference type="ARBA" id="ARBA00004496"/>
    </source>
</evidence>
<dbReference type="PANTHER" id="PTHR15139">
    <property type="entry name" value="TUBULIN FOLDING COFACTOR C"/>
    <property type="match status" value="1"/>
</dbReference>
<dbReference type="Gene3D" id="2.160.20.70">
    <property type="match status" value="1"/>
</dbReference>